<dbReference type="AlphaFoldDB" id="A0ABD1VY15"/>
<dbReference type="Pfam" id="PF24626">
    <property type="entry name" value="SH3_Tf2-1"/>
    <property type="match status" value="1"/>
</dbReference>
<protein>
    <recommendedName>
        <fullName evidence="1">Tf2-1-like SH3-like domain-containing protein</fullName>
    </recommendedName>
</protein>
<sequence>MVQFHAGRISSALYLYFVEKLYETLGCGSDLLQCPKELFLPIRVLLRLLLASNCYSLILWTLIKVLSLLKLRPSIKSGNKVLKLLRIILRKNIRGTKRLLIIVRDLVMVKLPDKRYYKVIRWKDSRLMPKYTGPLPIIKQIGRVAYRIELPSWCKTYNFFHASALKSYFADKEDASKNKLKRPTFELKKIGKRVAEAIIDHRVTRFPRKIIKST</sequence>
<name>A0ABD1VY15_9LAMI</name>
<evidence type="ECO:0000313" key="3">
    <source>
        <dbReference type="Proteomes" id="UP001604336"/>
    </source>
</evidence>
<proteinExistence type="predicted"/>
<evidence type="ECO:0000313" key="2">
    <source>
        <dbReference type="EMBL" id="KAL2542155.1"/>
    </source>
</evidence>
<reference evidence="3" key="1">
    <citation type="submission" date="2024-07" db="EMBL/GenBank/DDBJ databases">
        <title>Two chromosome-level genome assemblies of Korean endemic species Abeliophyllum distichum and Forsythia ovata (Oleaceae).</title>
        <authorList>
            <person name="Jang H."/>
        </authorList>
    </citation>
    <scope>NUCLEOTIDE SEQUENCE [LARGE SCALE GENOMIC DNA]</scope>
</reference>
<evidence type="ECO:0000259" key="1">
    <source>
        <dbReference type="Pfam" id="PF24626"/>
    </source>
</evidence>
<feature type="domain" description="Tf2-1-like SH3-like" evidence="1">
    <location>
        <begin position="105"/>
        <end position="168"/>
    </location>
</feature>
<dbReference type="Proteomes" id="UP001604336">
    <property type="component" value="Unassembled WGS sequence"/>
</dbReference>
<dbReference type="EMBL" id="JBFOLK010000001">
    <property type="protein sequence ID" value="KAL2542155.1"/>
    <property type="molecule type" value="Genomic_DNA"/>
</dbReference>
<gene>
    <name evidence="2" type="ORF">Adt_03133</name>
</gene>
<organism evidence="2 3">
    <name type="scientific">Abeliophyllum distichum</name>
    <dbReference type="NCBI Taxonomy" id="126358"/>
    <lineage>
        <taxon>Eukaryota</taxon>
        <taxon>Viridiplantae</taxon>
        <taxon>Streptophyta</taxon>
        <taxon>Embryophyta</taxon>
        <taxon>Tracheophyta</taxon>
        <taxon>Spermatophyta</taxon>
        <taxon>Magnoliopsida</taxon>
        <taxon>eudicotyledons</taxon>
        <taxon>Gunneridae</taxon>
        <taxon>Pentapetalae</taxon>
        <taxon>asterids</taxon>
        <taxon>lamiids</taxon>
        <taxon>Lamiales</taxon>
        <taxon>Oleaceae</taxon>
        <taxon>Forsythieae</taxon>
        <taxon>Abeliophyllum</taxon>
    </lineage>
</organism>
<comment type="caution">
    <text evidence="2">The sequence shown here is derived from an EMBL/GenBank/DDBJ whole genome shotgun (WGS) entry which is preliminary data.</text>
</comment>
<accession>A0ABD1VY15</accession>
<dbReference type="InterPro" id="IPR056924">
    <property type="entry name" value="SH3_Tf2-1"/>
</dbReference>
<keyword evidence="3" id="KW-1185">Reference proteome</keyword>